<evidence type="ECO:0000313" key="2">
    <source>
        <dbReference type="WBParaSite" id="PgB08_g063_t02"/>
    </source>
</evidence>
<organism evidence="1 2">
    <name type="scientific">Parascaris univalens</name>
    <name type="common">Nematode worm</name>
    <dbReference type="NCBI Taxonomy" id="6257"/>
    <lineage>
        <taxon>Eukaryota</taxon>
        <taxon>Metazoa</taxon>
        <taxon>Ecdysozoa</taxon>
        <taxon>Nematoda</taxon>
        <taxon>Chromadorea</taxon>
        <taxon>Rhabditida</taxon>
        <taxon>Spirurina</taxon>
        <taxon>Ascaridomorpha</taxon>
        <taxon>Ascaridoidea</taxon>
        <taxon>Ascarididae</taxon>
        <taxon>Parascaris</taxon>
    </lineage>
</organism>
<proteinExistence type="predicted"/>
<keyword evidence="1" id="KW-1185">Reference proteome</keyword>
<evidence type="ECO:0000313" key="1">
    <source>
        <dbReference type="Proteomes" id="UP000887569"/>
    </source>
</evidence>
<protein>
    <submittedName>
        <fullName evidence="2">G-protein coupled receptors family 1 profile domain-containing protein</fullName>
    </submittedName>
</protein>
<accession>A0A914ZSP0</accession>
<dbReference type="AlphaFoldDB" id="A0A914ZSP0"/>
<dbReference type="WBParaSite" id="PgB08_g063_t02">
    <property type="protein sequence ID" value="PgB08_g063_t02"/>
    <property type="gene ID" value="PgB08_g063"/>
</dbReference>
<sequence>YCIFQISPDEVIDQNFHNVSSVISTSVRMFERHEIGSG</sequence>
<dbReference type="Proteomes" id="UP000887569">
    <property type="component" value="Unplaced"/>
</dbReference>
<name>A0A914ZSP0_PARUN</name>
<reference evidence="2" key="1">
    <citation type="submission" date="2022-11" db="UniProtKB">
        <authorList>
            <consortium name="WormBaseParasite"/>
        </authorList>
    </citation>
    <scope>IDENTIFICATION</scope>
</reference>